<protein>
    <submittedName>
        <fullName evidence="1">LytTR family DNA-binding domain-containing protein</fullName>
    </submittedName>
</protein>
<evidence type="ECO:0000313" key="1">
    <source>
        <dbReference type="EMBL" id="XRI70363.1"/>
    </source>
</evidence>
<name>A0ACD5HBD3_9PROT</name>
<organism evidence="1 2">
    <name type="scientific">Acidithiobacillus ferrianus</name>
    <dbReference type="NCBI Taxonomy" id="2678518"/>
    <lineage>
        <taxon>Bacteria</taxon>
        <taxon>Pseudomonadati</taxon>
        <taxon>Pseudomonadota</taxon>
        <taxon>Acidithiobacillia</taxon>
        <taxon>Acidithiobacillales</taxon>
        <taxon>Acidithiobacillaceae</taxon>
        <taxon>Acidithiobacillus</taxon>
    </lineage>
</organism>
<proteinExistence type="predicted"/>
<keyword evidence="1" id="KW-0238">DNA-binding</keyword>
<sequence>MKKQIDIPMKKAAEPHQHETFVHKLEQCDPGIVWLDTSNHIVALNNVALEILGPAAEQSLGVSSDKLLGIDVLQMHPDKSRNKLRLLLQSDDAVGCPVKSPPPVTMLISIPDRVLVIRVSKMVGAKGVSGMCMIFYDLTDLTTSPPEGVGSEAMTTPRRLFKIPIYRRDRIVLIDLKDVVHFHAEGHYTTVVTTDDNYLSNLSLSDLASRLDSNIYFRVHRSHIVSLQYAVELVREDESVSLMMADSGNTLIPVSRSRVSQIRELLGIT</sequence>
<keyword evidence="2" id="KW-1185">Reference proteome</keyword>
<dbReference type="Proteomes" id="UP000470022">
    <property type="component" value="Chromosome"/>
</dbReference>
<gene>
    <name evidence="1" type="ORF">GL267_006700</name>
</gene>
<accession>A0ACD5HBD3</accession>
<reference evidence="1" key="1">
    <citation type="submission" date="2023-06" db="EMBL/GenBank/DDBJ databases">
        <title>Complete and circular genome of Acidithiobacillus ferrianus DSM 107098.</title>
        <authorList>
            <person name="Norris P.R."/>
            <person name="Falagan C."/>
            <person name="Moya-Beltran A."/>
            <person name="Castro M."/>
            <person name="Quatrini R."/>
            <person name="Johnson D.B."/>
        </authorList>
    </citation>
    <scope>NUCLEOTIDE SEQUENCE</scope>
    <source>
        <strain evidence="1">MG</strain>
    </source>
</reference>
<dbReference type="EMBL" id="CP127523">
    <property type="protein sequence ID" value="XRI70363.1"/>
    <property type="molecule type" value="Genomic_DNA"/>
</dbReference>
<evidence type="ECO:0000313" key="2">
    <source>
        <dbReference type="Proteomes" id="UP000470022"/>
    </source>
</evidence>